<proteinExistence type="predicted"/>
<keyword evidence="2" id="KW-0812">Transmembrane</keyword>
<keyword evidence="2" id="KW-0472">Membrane</keyword>
<feature type="region of interest" description="Disordered" evidence="1">
    <location>
        <begin position="75"/>
        <end position="99"/>
    </location>
</feature>
<feature type="transmembrane region" description="Helical" evidence="2">
    <location>
        <begin position="55"/>
        <end position="74"/>
    </location>
</feature>
<gene>
    <name evidence="3" type="ORF">HZS55_00680</name>
</gene>
<dbReference type="EMBL" id="CP058910">
    <property type="protein sequence ID" value="QLH75907.1"/>
    <property type="molecule type" value="Genomic_DNA"/>
</dbReference>
<dbReference type="KEGG" id="hrr:HZS55_00680"/>
<protein>
    <submittedName>
        <fullName evidence="3">Uncharacterized protein</fullName>
    </submittedName>
</protein>
<dbReference type="Proteomes" id="UP000509667">
    <property type="component" value="Chromosome"/>
</dbReference>
<dbReference type="AlphaFoldDB" id="A0A7D5SNQ6"/>
<accession>A0A7D5SNQ6</accession>
<name>A0A7D5SNQ6_9EURY</name>
<reference evidence="3 4" key="1">
    <citation type="submission" date="2020-07" db="EMBL/GenBank/DDBJ databases">
        <title>Halosimplex pelagicum sp. nov. and Halosimplex rubrum sp. nov., isolated from salted brown alga Laminaria, and emended description of the genus Halosimplex.</title>
        <authorList>
            <person name="Cui H."/>
        </authorList>
    </citation>
    <scope>NUCLEOTIDE SEQUENCE [LARGE SCALE GENOMIC DNA]</scope>
    <source>
        <strain evidence="3 4">R27</strain>
    </source>
</reference>
<dbReference type="GeneID" id="56076333"/>
<dbReference type="RefSeq" id="WP_179909853.1">
    <property type="nucleotide sequence ID" value="NZ_CP058910.1"/>
</dbReference>
<keyword evidence="4" id="KW-1185">Reference proteome</keyword>
<organism evidence="3 4">
    <name type="scientific">Halosimplex rubrum</name>
    <dbReference type="NCBI Taxonomy" id="869889"/>
    <lineage>
        <taxon>Archaea</taxon>
        <taxon>Methanobacteriati</taxon>
        <taxon>Methanobacteriota</taxon>
        <taxon>Stenosarchaea group</taxon>
        <taxon>Halobacteria</taxon>
        <taxon>Halobacteriales</taxon>
        <taxon>Haloarculaceae</taxon>
        <taxon>Halosimplex</taxon>
    </lineage>
</organism>
<keyword evidence="2" id="KW-1133">Transmembrane helix</keyword>
<evidence type="ECO:0000256" key="1">
    <source>
        <dbReference type="SAM" id="MobiDB-lite"/>
    </source>
</evidence>
<evidence type="ECO:0000313" key="3">
    <source>
        <dbReference type="EMBL" id="QLH75907.1"/>
    </source>
</evidence>
<sequence length="99" mass="9866">MASRSPSSGRLVSAAGTVLALALLLVGGAVTAEVALELVIVDGPVLGDPGVGVQRGAVGLVAFLAGCLVLRSVASRDASPPSDDEDQDSDTPNRLVGDW</sequence>
<evidence type="ECO:0000313" key="4">
    <source>
        <dbReference type="Proteomes" id="UP000509667"/>
    </source>
</evidence>
<evidence type="ECO:0000256" key="2">
    <source>
        <dbReference type="SAM" id="Phobius"/>
    </source>
</evidence>